<dbReference type="RefSeq" id="WP_050353247.1">
    <property type="nucleotide sequence ID" value="NZ_BOSN01000001.1"/>
</dbReference>
<dbReference type="AlphaFoldDB" id="A0A0L0QR30"/>
<proteinExistence type="predicted"/>
<name>A0A0L0QR30_VIRPA</name>
<dbReference type="PATRIC" id="fig|1473.5.peg.2788"/>
<comment type="caution">
    <text evidence="2">The sequence shown here is derived from an EMBL/GenBank/DDBJ whole genome shotgun (WGS) entry which is preliminary data.</text>
</comment>
<gene>
    <name evidence="2" type="ORF">AFK71_20200</name>
</gene>
<dbReference type="GeneID" id="66870126"/>
<dbReference type="OrthoDB" id="2931126at2"/>
<dbReference type="Proteomes" id="UP000036780">
    <property type="component" value="Unassembled WGS sequence"/>
</dbReference>
<accession>A0A0L0QR30</accession>
<evidence type="ECO:0000313" key="2">
    <source>
        <dbReference type="EMBL" id="KNE20668.1"/>
    </source>
</evidence>
<reference evidence="3" key="1">
    <citation type="submission" date="2015-07" db="EMBL/GenBank/DDBJ databases">
        <title>Fjat-10053 dsm26.</title>
        <authorList>
            <person name="Liu B."/>
            <person name="Wang J."/>
            <person name="Zhu Y."/>
            <person name="Liu G."/>
            <person name="Chen Q."/>
            <person name="Chen Z."/>
            <person name="Lan J."/>
            <person name="Che J."/>
            <person name="Ge C."/>
            <person name="Shi H."/>
            <person name="Pan Z."/>
            <person name="Liu X."/>
        </authorList>
    </citation>
    <scope>NUCLEOTIDE SEQUENCE [LARGE SCALE GENOMIC DNA]</scope>
    <source>
        <strain evidence="3">DSM 26</strain>
    </source>
</reference>
<keyword evidence="3" id="KW-1185">Reference proteome</keyword>
<feature type="transmembrane region" description="Helical" evidence="1">
    <location>
        <begin position="56"/>
        <end position="77"/>
    </location>
</feature>
<sequence>MIWLYRFLATLGLLIFSVLYVGLIVSAVIGLGASILRTIGITQIEMTLTPNIPVPRYLSIPVMCVFVAVLLITAKYVKRIINFLFIPFQPS</sequence>
<protein>
    <submittedName>
        <fullName evidence="2">Uncharacterized protein</fullName>
    </submittedName>
</protein>
<evidence type="ECO:0000313" key="3">
    <source>
        <dbReference type="Proteomes" id="UP000036780"/>
    </source>
</evidence>
<keyword evidence="1" id="KW-0472">Membrane</keyword>
<evidence type="ECO:0000256" key="1">
    <source>
        <dbReference type="SAM" id="Phobius"/>
    </source>
</evidence>
<feature type="transmembrane region" description="Helical" evidence="1">
    <location>
        <begin position="7"/>
        <end position="36"/>
    </location>
</feature>
<keyword evidence="1" id="KW-0812">Transmembrane</keyword>
<dbReference type="EMBL" id="LGTO01000007">
    <property type="protein sequence ID" value="KNE20668.1"/>
    <property type="molecule type" value="Genomic_DNA"/>
</dbReference>
<keyword evidence="1" id="KW-1133">Transmembrane helix</keyword>
<organism evidence="2 3">
    <name type="scientific">Virgibacillus pantothenticus</name>
    <dbReference type="NCBI Taxonomy" id="1473"/>
    <lineage>
        <taxon>Bacteria</taxon>
        <taxon>Bacillati</taxon>
        <taxon>Bacillota</taxon>
        <taxon>Bacilli</taxon>
        <taxon>Bacillales</taxon>
        <taxon>Bacillaceae</taxon>
        <taxon>Virgibacillus</taxon>
    </lineage>
</organism>